<name>A0A1S7FUM3_9LIST</name>
<dbReference type="Proteomes" id="UP000223060">
    <property type="component" value="Chromosome"/>
</dbReference>
<gene>
    <name evidence="2" type="ORF">UE46_08900</name>
</gene>
<evidence type="ECO:0000313" key="3">
    <source>
        <dbReference type="Proteomes" id="UP000223060"/>
    </source>
</evidence>
<evidence type="ECO:0000313" key="2">
    <source>
        <dbReference type="EMBL" id="AQY51154.1"/>
    </source>
</evidence>
<feature type="transmembrane region" description="Helical" evidence="1">
    <location>
        <begin position="85"/>
        <end position="105"/>
    </location>
</feature>
<dbReference type="KEGG" id="lwi:UE46_08900"/>
<keyword evidence="1" id="KW-0472">Membrane</keyword>
<keyword evidence="1" id="KW-0812">Transmembrane</keyword>
<sequence>MKTPKAELDNFTKLLTGLIEQADNIEAICYALNRLTLAELEKVKTYFSGSGTRVVALRQSEIIIGTFFSGTLIFLYNMFRSNFFISFLLEFFFVICLLSIIRLFIARKPIRQHTQLAYNRAKFDRIVSIADIILTKRYEKELQNTVDKFAPTDSSEKKSQEAHLLENI</sequence>
<dbReference type="RefSeq" id="WP_036061929.1">
    <property type="nucleotide sequence ID" value="NZ_CP011102.1"/>
</dbReference>
<dbReference type="EMBL" id="CP011102">
    <property type="protein sequence ID" value="AQY51154.1"/>
    <property type="molecule type" value="Genomic_DNA"/>
</dbReference>
<organism evidence="2 3">
    <name type="scientific">Listeria weihenstephanensis</name>
    <dbReference type="NCBI Taxonomy" id="1006155"/>
    <lineage>
        <taxon>Bacteria</taxon>
        <taxon>Bacillati</taxon>
        <taxon>Bacillota</taxon>
        <taxon>Bacilli</taxon>
        <taxon>Bacillales</taxon>
        <taxon>Listeriaceae</taxon>
        <taxon>Listeria</taxon>
    </lineage>
</organism>
<accession>A0A1S7FUM3</accession>
<evidence type="ECO:0000256" key="1">
    <source>
        <dbReference type="SAM" id="Phobius"/>
    </source>
</evidence>
<keyword evidence="3" id="KW-1185">Reference proteome</keyword>
<protein>
    <submittedName>
        <fullName evidence="2">Uncharacterized protein</fullName>
    </submittedName>
</protein>
<feature type="transmembrane region" description="Helical" evidence="1">
    <location>
        <begin position="62"/>
        <end position="79"/>
    </location>
</feature>
<proteinExistence type="predicted"/>
<keyword evidence="1" id="KW-1133">Transmembrane helix</keyword>
<reference evidence="3" key="1">
    <citation type="submission" date="2015-03" db="EMBL/GenBank/DDBJ databases">
        <authorList>
            <person name="Ferrari E."/>
            <person name="Walter M.C."/>
            <person name="Huptas C."/>
            <person name="Scherer S."/>
            <person name="Mueller-Herbst S."/>
        </authorList>
    </citation>
    <scope>NUCLEOTIDE SEQUENCE [LARGE SCALE GENOMIC DNA]</scope>
    <source>
        <strain evidence="3">LWP01</strain>
    </source>
</reference>
<dbReference type="AlphaFoldDB" id="A0A1S7FUM3"/>